<reference evidence="1 2" key="1">
    <citation type="submission" date="2016-10" db="EMBL/GenBank/DDBJ databases">
        <authorList>
            <person name="de Groot N.N."/>
        </authorList>
    </citation>
    <scope>NUCLEOTIDE SEQUENCE [LARGE SCALE GENOMIC DNA]</scope>
    <source>
        <strain evidence="1 2">CGMCC 4.3510</strain>
    </source>
</reference>
<gene>
    <name evidence="1" type="ORF">SAMN05216251_107305</name>
</gene>
<dbReference type="AlphaFoldDB" id="A0A1I2FDD9"/>
<proteinExistence type="predicted"/>
<sequence>MSRLWKLTIAALLAAVAGTAWKRRGWLFYIYATWRESRD</sequence>
<accession>A0A1I2FDD9</accession>
<dbReference type="EMBL" id="FONG01000007">
    <property type="protein sequence ID" value="SFF03524.1"/>
    <property type="molecule type" value="Genomic_DNA"/>
</dbReference>
<dbReference type="Proteomes" id="UP000199323">
    <property type="component" value="Unassembled WGS sequence"/>
</dbReference>
<keyword evidence="2" id="KW-1185">Reference proteome</keyword>
<name>A0A1I2FDD9_9ACTN</name>
<evidence type="ECO:0000313" key="2">
    <source>
        <dbReference type="Proteomes" id="UP000199323"/>
    </source>
</evidence>
<evidence type="ECO:0000313" key="1">
    <source>
        <dbReference type="EMBL" id="SFF03524.1"/>
    </source>
</evidence>
<organism evidence="1 2">
    <name type="scientific">Actinacidiphila alni</name>
    <dbReference type="NCBI Taxonomy" id="380248"/>
    <lineage>
        <taxon>Bacteria</taxon>
        <taxon>Bacillati</taxon>
        <taxon>Actinomycetota</taxon>
        <taxon>Actinomycetes</taxon>
        <taxon>Kitasatosporales</taxon>
        <taxon>Streptomycetaceae</taxon>
        <taxon>Actinacidiphila</taxon>
    </lineage>
</organism>
<protein>
    <submittedName>
        <fullName evidence="1">Uncharacterized protein</fullName>
    </submittedName>
</protein>